<reference evidence="2 3" key="1">
    <citation type="submission" date="2021-11" db="EMBL/GenBank/DDBJ databases">
        <authorList>
            <person name="Liang Q."/>
            <person name="Mou H."/>
            <person name="Liu Z."/>
        </authorList>
    </citation>
    <scope>NUCLEOTIDE SEQUENCE [LARGE SCALE GENOMIC DNA]</scope>
    <source>
        <strain evidence="2 3">CHU3</strain>
    </source>
</reference>
<dbReference type="SUPFAM" id="SSF143120">
    <property type="entry name" value="YefM-like"/>
    <property type="match status" value="1"/>
</dbReference>
<protein>
    <recommendedName>
        <fullName evidence="4">Antitoxin</fullName>
    </recommendedName>
</protein>
<dbReference type="EMBL" id="JAJIRN010000010">
    <property type="protein sequence ID" value="MCV2370540.1"/>
    <property type="molecule type" value="Genomic_DNA"/>
</dbReference>
<comment type="similarity">
    <text evidence="1">Belongs to the phD/YefM antitoxin family.</text>
</comment>
<sequence length="121" mass="13644">MANAIQPASEELFARLQRKPISDVKREGWRGVMNAVDATGKVLMTNHERPEAVILSLREYSLLTELAERVQRDDQSKLDQLTRAFDEELAVLKQPDASDRLRQAFSVPLDLHGEVIAGQSF</sequence>
<dbReference type="InterPro" id="IPR036165">
    <property type="entry name" value="YefM-like_sf"/>
</dbReference>
<gene>
    <name evidence="2" type="ORF">LNV07_20855</name>
</gene>
<keyword evidence="3" id="KW-1185">Reference proteome</keyword>
<organism evidence="2 3">
    <name type="scientific">Roseateles oligotrophus</name>
    <dbReference type="NCBI Taxonomy" id="1769250"/>
    <lineage>
        <taxon>Bacteria</taxon>
        <taxon>Pseudomonadati</taxon>
        <taxon>Pseudomonadota</taxon>
        <taxon>Betaproteobacteria</taxon>
        <taxon>Burkholderiales</taxon>
        <taxon>Sphaerotilaceae</taxon>
        <taxon>Roseateles</taxon>
    </lineage>
</organism>
<dbReference type="Proteomes" id="UP001209701">
    <property type="component" value="Unassembled WGS sequence"/>
</dbReference>
<evidence type="ECO:0000313" key="3">
    <source>
        <dbReference type="Proteomes" id="UP001209701"/>
    </source>
</evidence>
<comment type="caution">
    <text evidence="2">The sequence shown here is derived from an EMBL/GenBank/DDBJ whole genome shotgun (WGS) entry which is preliminary data.</text>
</comment>
<evidence type="ECO:0000313" key="2">
    <source>
        <dbReference type="EMBL" id="MCV2370540.1"/>
    </source>
</evidence>
<evidence type="ECO:0008006" key="4">
    <source>
        <dbReference type="Google" id="ProtNLM"/>
    </source>
</evidence>
<name>A0ABT2YKS8_9BURK</name>
<accession>A0ABT2YKS8</accession>
<proteinExistence type="inferred from homology"/>
<evidence type="ECO:0000256" key="1">
    <source>
        <dbReference type="ARBA" id="ARBA00009981"/>
    </source>
</evidence>